<sequence length="166" mass="18197">MNTQQPNTLQIGVRELSSYLLTGSDSKAVLAAAGLPLPEAVLSAEERPGALVARTGRDEYMAMLAGTLPAPQGEWCFRRYDCVFELTGGNWIAFMAHLCQYDFRQLQRGNWLMTSVAGVNCWLYHEIESGSLLIGADPSYRHYLSEIFSAVLDDLSATRKTTGGAS</sequence>
<dbReference type="STRING" id="1122198.SAMN02745729_11823"/>
<dbReference type="OrthoDB" id="5781255at2"/>
<protein>
    <recommendedName>
        <fullName evidence="3">Sarcosine oxidase subunit gamma</fullName>
    </recommendedName>
</protein>
<accession>A0A1H4GMP1</accession>
<evidence type="ECO:0000313" key="1">
    <source>
        <dbReference type="EMBL" id="SEB10844.1"/>
    </source>
</evidence>
<dbReference type="EMBL" id="FNRJ01000018">
    <property type="protein sequence ID" value="SEB10844.1"/>
    <property type="molecule type" value="Genomic_DNA"/>
</dbReference>
<dbReference type="InterPro" id="IPR027266">
    <property type="entry name" value="TrmE/GcvT-like"/>
</dbReference>
<proteinExistence type="predicted"/>
<keyword evidence="2" id="KW-1185">Reference proteome</keyword>
<dbReference type="AlphaFoldDB" id="A0A1H4GMP1"/>
<reference evidence="2" key="1">
    <citation type="submission" date="2016-10" db="EMBL/GenBank/DDBJ databases">
        <authorList>
            <person name="Varghese N."/>
            <person name="Submissions S."/>
        </authorList>
    </citation>
    <scope>NUCLEOTIDE SEQUENCE [LARGE SCALE GENOMIC DNA]</scope>
    <source>
        <strain evidence="2">DSM 11526</strain>
    </source>
</reference>
<gene>
    <name evidence="1" type="ORF">SAMN02745729_11823</name>
</gene>
<dbReference type="Proteomes" id="UP000242469">
    <property type="component" value="Unassembled WGS sequence"/>
</dbReference>
<name>A0A1H4GMP1_9GAMM</name>
<organism evidence="1 2">
    <name type="scientific">Marinobacterium iners DSM 11526</name>
    <dbReference type="NCBI Taxonomy" id="1122198"/>
    <lineage>
        <taxon>Bacteria</taxon>
        <taxon>Pseudomonadati</taxon>
        <taxon>Pseudomonadota</taxon>
        <taxon>Gammaproteobacteria</taxon>
        <taxon>Oceanospirillales</taxon>
        <taxon>Oceanospirillaceae</taxon>
        <taxon>Marinobacterium</taxon>
    </lineage>
</organism>
<dbReference type="Gene3D" id="3.30.1360.120">
    <property type="entry name" value="Probable tRNA modification gtpase trme, domain 1"/>
    <property type="match status" value="1"/>
</dbReference>
<evidence type="ECO:0008006" key="3">
    <source>
        <dbReference type="Google" id="ProtNLM"/>
    </source>
</evidence>
<dbReference type="RefSeq" id="WP_091827697.1">
    <property type="nucleotide sequence ID" value="NZ_FNRJ01000018.1"/>
</dbReference>
<evidence type="ECO:0000313" key="2">
    <source>
        <dbReference type="Proteomes" id="UP000242469"/>
    </source>
</evidence>